<dbReference type="GO" id="GO:0003723">
    <property type="term" value="F:RNA binding"/>
    <property type="evidence" value="ECO:0007669"/>
    <property type="project" value="InterPro"/>
</dbReference>
<dbReference type="InterPro" id="IPR046960">
    <property type="entry name" value="PPR_At4g14850-like_plant"/>
</dbReference>
<name>A0A443PSN6_9MAGN</name>
<evidence type="ECO:0000313" key="1">
    <source>
        <dbReference type="EMBL" id="RWR93791.1"/>
    </source>
</evidence>
<dbReference type="Proteomes" id="UP000283530">
    <property type="component" value="Unassembled WGS sequence"/>
</dbReference>
<evidence type="ECO:0000313" key="2">
    <source>
        <dbReference type="Proteomes" id="UP000283530"/>
    </source>
</evidence>
<proteinExistence type="predicted"/>
<dbReference type="InterPro" id="IPR011990">
    <property type="entry name" value="TPR-like_helical_dom_sf"/>
</dbReference>
<sequence>MLTMVAVRNEAVRRPTKQYHLLLYHQMKQSGVQPNNITFPFLAKACAQLSNLQNSEIIPTHVLKSPFSSDIFVQTAMVVMYVKYCRAFELFHRMRLSELRPDSVTILSLTQLSAIVKNLNVTKAVHCLGIRIGVEIYVSVPITWITVHMLSVVIWMQPSSADEKPDAVTVVPMLAGCSQTGALELGQWMHKYACDSRAHHEVKAAENVANRLFILEPQSAVSYVVMENIYAAAGRWVSVAKIRTKMKCRGVRKSPSRSFVRVNGQFCSFTAEDRSHSEALWIYVVLDVDGLTLQLIEARFKQNSECDLLEEW</sequence>
<dbReference type="EMBL" id="QPKB01000010">
    <property type="protein sequence ID" value="RWR93791.1"/>
    <property type="molecule type" value="Genomic_DNA"/>
</dbReference>
<keyword evidence="2" id="KW-1185">Reference proteome</keyword>
<comment type="caution">
    <text evidence="1">The sequence shown here is derived from an EMBL/GenBank/DDBJ whole genome shotgun (WGS) entry which is preliminary data.</text>
</comment>
<accession>A0A443PSN6</accession>
<dbReference type="Gene3D" id="1.25.40.10">
    <property type="entry name" value="Tetratricopeptide repeat domain"/>
    <property type="match status" value="1"/>
</dbReference>
<protein>
    <submittedName>
        <fullName evidence="1">Pentatricopeptide repeat-containing protein, mitochondrial</fullName>
    </submittedName>
</protein>
<dbReference type="OrthoDB" id="9990610at2759"/>
<dbReference type="InterPro" id="IPR046848">
    <property type="entry name" value="E_motif"/>
</dbReference>
<dbReference type="PANTHER" id="PTHR47926">
    <property type="entry name" value="PENTATRICOPEPTIDE REPEAT-CONTAINING PROTEIN"/>
    <property type="match status" value="1"/>
</dbReference>
<gene>
    <name evidence="1" type="ORF">CKAN_02306600</name>
</gene>
<dbReference type="Pfam" id="PF20431">
    <property type="entry name" value="E_motif"/>
    <property type="match status" value="1"/>
</dbReference>
<dbReference type="GO" id="GO:0009451">
    <property type="term" value="P:RNA modification"/>
    <property type="evidence" value="ECO:0007669"/>
    <property type="project" value="InterPro"/>
</dbReference>
<dbReference type="STRING" id="337451.A0A443PSN6"/>
<reference evidence="1 2" key="1">
    <citation type="journal article" date="2019" name="Nat. Plants">
        <title>Stout camphor tree genome fills gaps in understanding of flowering plant genome evolution.</title>
        <authorList>
            <person name="Chaw S.M."/>
            <person name="Liu Y.C."/>
            <person name="Wu Y.W."/>
            <person name="Wang H.Y."/>
            <person name="Lin C.I."/>
            <person name="Wu C.S."/>
            <person name="Ke H.M."/>
            <person name="Chang L.Y."/>
            <person name="Hsu C.Y."/>
            <person name="Yang H.T."/>
            <person name="Sudianto E."/>
            <person name="Hsu M.H."/>
            <person name="Wu K.P."/>
            <person name="Wang L.N."/>
            <person name="Leebens-Mack J.H."/>
            <person name="Tsai I.J."/>
        </authorList>
    </citation>
    <scope>NUCLEOTIDE SEQUENCE [LARGE SCALE GENOMIC DNA]</scope>
    <source>
        <strain evidence="2">cv. Chaw 1501</strain>
        <tissue evidence="1">Young leaves</tissue>
    </source>
</reference>
<organism evidence="1 2">
    <name type="scientific">Cinnamomum micranthum f. kanehirae</name>
    <dbReference type="NCBI Taxonomy" id="337451"/>
    <lineage>
        <taxon>Eukaryota</taxon>
        <taxon>Viridiplantae</taxon>
        <taxon>Streptophyta</taxon>
        <taxon>Embryophyta</taxon>
        <taxon>Tracheophyta</taxon>
        <taxon>Spermatophyta</taxon>
        <taxon>Magnoliopsida</taxon>
        <taxon>Magnoliidae</taxon>
        <taxon>Laurales</taxon>
        <taxon>Lauraceae</taxon>
        <taxon>Cinnamomum</taxon>
    </lineage>
</organism>
<dbReference type="AlphaFoldDB" id="A0A443PSN6"/>